<comment type="caution">
    <text evidence="9">The sequence shown here is derived from an EMBL/GenBank/DDBJ whole genome shotgun (WGS) entry which is preliminary data.</text>
</comment>
<keyword evidence="5 8" id="KW-0472">Membrane</keyword>
<dbReference type="RefSeq" id="WP_183318232.1">
    <property type="nucleotide sequence ID" value="NZ_JACHVQ010000001.1"/>
</dbReference>
<dbReference type="InterPro" id="IPR026015">
    <property type="entry name" value="ATP_synth_OSCP/delta_N_sf"/>
</dbReference>
<keyword evidence="3 8" id="KW-0375">Hydrogen ion transport</keyword>
<dbReference type="PANTHER" id="PTHR11910">
    <property type="entry name" value="ATP SYNTHASE DELTA CHAIN"/>
    <property type="match status" value="1"/>
</dbReference>
<sequence>MQGASRRGLASARQALEAQIGSGSDAGALGDELLAIAQVLGSSVPLRRALTDPSSESADRTALAGRVFDAKVSDAAQHVVRTAVGQRWSDERDLGDGLERLGVEAVLTAAERAGRLDDVEDELFRFERTITGDRDLADALSDRRRDGKDKADLVGKLLEGKAAPETIRLARQAAANPRGRAVERELGSYVAIAAELRNRLAATVTSAVELTDAERARLGDALAGIYGRPVHLNTVVDPSVVGGLRVQVGDEVIDGTIATRLEDARRAMAG</sequence>
<dbReference type="EMBL" id="JACHVQ010000001">
    <property type="protein sequence ID" value="MBB2890265.1"/>
    <property type="molecule type" value="Genomic_DNA"/>
</dbReference>
<comment type="similarity">
    <text evidence="8">Belongs to the ATPase delta chain family.</text>
</comment>
<dbReference type="GO" id="GO:0045259">
    <property type="term" value="C:proton-transporting ATP synthase complex"/>
    <property type="evidence" value="ECO:0007669"/>
    <property type="project" value="UniProtKB-KW"/>
</dbReference>
<comment type="subcellular location">
    <subcellularLocation>
        <location evidence="8">Cell membrane</location>
        <topology evidence="8">Peripheral membrane protein</topology>
    </subcellularLocation>
    <subcellularLocation>
        <location evidence="1">Membrane</location>
    </subcellularLocation>
</comment>
<keyword evidence="7 8" id="KW-0066">ATP synthesis</keyword>
<keyword evidence="6 8" id="KW-0139">CF(1)</keyword>
<protein>
    <recommendedName>
        <fullName evidence="8">ATP synthase subunit delta</fullName>
    </recommendedName>
    <alternativeName>
        <fullName evidence="8">ATP synthase F(1) sector subunit delta</fullName>
    </alternativeName>
    <alternativeName>
        <fullName evidence="8">F-type ATPase subunit delta</fullName>
        <shortName evidence="8">F-ATPase subunit delta</shortName>
    </alternativeName>
</protein>
<evidence type="ECO:0000256" key="8">
    <source>
        <dbReference type="HAMAP-Rule" id="MF_01416"/>
    </source>
</evidence>
<dbReference type="HAMAP" id="MF_01416">
    <property type="entry name" value="ATP_synth_delta_bact"/>
    <property type="match status" value="1"/>
</dbReference>
<keyword evidence="2 8" id="KW-0813">Transport</keyword>
<dbReference type="GO" id="GO:0046933">
    <property type="term" value="F:proton-transporting ATP synthase activity, rotational mechanism"/>
    <property type="evidence" value="ECO:0007669"/>
    <property type="project" value="UniProtKB-UniRule"/>
</dbReference>
<dbReference type="AlphaFoldDB" id="A0A839N4W6"/>
<dbReference type="NCBIfam" id="TIGR01145">
    <property type="entry name" value="ATP_synt_delta"/>
    <property type="match status" value="1"/>
</dbReference>
<dbReference type="PROSITE" id="PS00389">
    <property type="entry name" value="ATPASE_DELTA"/>
    <property type="match status" value="1"/>
</dbReference>
<dbReference type="Pfam" id="PF00213">
    <property type="entry name" value="OSCP"/>
    <property type="match status" value="1"/>
</dbReference>
<evidence type="ECO:0000256" key="7">
    <source>
        <dbReference type="ARBA" id="ARBA00023310"/>
    </source>
</evidence>
<evidence type="ECO:0000256" key="6">
    <source>
        <dbReference type="ARBA" id="ARBA00023196"/>
    </source>
</evidence>
<keyword evidence="4 8" id="KW-0406">Ion transport</keyword>
<dbReference type="SUPFAM" id="SSF47928">
    <property type="entry name" value="N-terminal domain of the delta subunit of the F1F0-ATP synthase"/>
    <property type="match status" value="1"/>
</dbReference>
<dbReference type="NCBIfam" id="NF009967">
    <property type="entry name" value="PRK13430.1"/>
    <property type="match status" value="1"/>
</dbReference>
<dbReference type="PRINTS" id="PR00125">
    <property type="entry name" value="ATPASEDELTA"/>
</dbReference>
<reference evidence="9 10" key="1">
    <citation type="submission" date="2020-08" db="EMBL/GenBank/DDBJ databases">
        <title>Sequencing the genomes of 1000 actinobacteria strains.</title>
        <authorList>
            <person name="Klenk H.-P."/>
        </authorList>
    </citation>
    <scope>NUCLEOTIDE SEQUENCE [LARGE SCALE GENOMIC DNA]</scope>
    <source>
        <strain evidence="9 10">DSM 105369</strain>
    </source>
</reference>
<organism evidence="9 10">
    <name type="scientific">Flexivirga oryzae</name>
    <dbReference type="NCBI Taxonomy" id="1794944"/>
    <lineage>
        <taxon>Bacteria</taxon>
        <taxon>Bacillati</taxon>
        <taxon>Actinomycetota</taxon>
        <taxon>Actinomycetes</taxon>
        <taxon>Micrococcales</taxon>
        <taxon>Dermacoccaceae</taxon>
        <taxon>Flexivirga</taxon>
    </lineage>
</organism>
<evidence type="ECO:0000313" key="9">
    <source>
        <dbReference type="EMBL" id="MBB2890265.1"/>
    </source>
</evidence>
<dbReference type="InterPro" id="IPR020781">
    <property type="entry name" value="ATPase_OSCP/d_CS"/>
</dbReference>
<accession>A0A839N4W6</accession>
<dbReference type="InterPro" id="IPR000711">
    <property type="entry name" value="ATPase_OSCP/dsu"/>
</dbReference>
<comment type="function">
    <text evidence="8">F(1)F(0) ATP synthase produces ATP from ADP in the presence of a proton or sodium gradient. F-type ATPases consist of two structural domains, F(1) containing the extramembraneous catalytic core and F(0) containing the membrane proton channel, linked together by a central stalk and a peripheral stalk. During catalysis, ATP synthesis in the catalytic domain of F(1) is coupled via a rotary mechanism of the central stalk subunits to proton translocation.</text>
</comment>
<dbReference type="GO" id="GO:0005886">
    <property type="term" value="C:plasma membrane"/>
    <property type="evidence" value="ECO:0007669"/>
    <property type="project" value="UniProtKB-SubCell"/>
</dbReference>
<keyword evidence="8" id="KW-1003">Cell membrane</keyword>
<proteinExistence type="inferred from homology"/>
<name>A0A839N4W6_9MICO</name>
<evidence type="ECO:0000256" key="5">
    <source>
        <dbReference type="ARBA" id="ARBA00023136"/>
    </source>
</evidence>
<keyword evidence="10" id="KW-1185">Reference proteome</keyword>
<evidence type="ECO:0000256" key="4">
    <source>
        <dbReference type="ARBA" id="ARBA00023065"/>
    </source>
</evidence>
<dbReference type="Proteomes" id="UP000559182">
    <property type="component" value="Unassembled WGS sequence"/>
</dbReference>
<evidence type="ECO:0000256" key="1">
    <source>
        <dbReference type="ARBA" id="ARBA00004370"/>
    </source>
</evidence>
<evidence type="ECO:0000256" key="3">
    <source>
        <dbReference type="ARBA" id="ARBA00022781"/>
    </source>
</evidence>
<gene>
    <name evidence="8" type="primary">atpH</name>
    <name evidence="9" type="ORF">FHU39_000249</name>
</gene>
<dbReference type="Gene3D" id="1.10.520.20">
    <property type="entry name" value="N-terminal domain of the delta subunit of the F1F0-ATP synthase"/>
    <property type="match status" value="1"/>
</dbReference>
<evidence type="ECO:0000256" key="2">
    <source>
        <dbReference type="ARBA" id="ARBA00022448"/>
    </source>
</evidence>
<comment type="function">
    <text evidence="8">This protein is part of the stalk that links CF(0) to CF(1). It either transmits conformational changes from CF(0) to CF(1) or is implicated in proton conduction.</text>
</comment>
<evidence type="ECO:0000313" key="10">
    <source>
        <dbReference type="Proteomes" id="UP000559182"/>
    </source>
</evidence>